<dbReference type="STRING" id="573321.SAMN04488505_102355"/>
<keyword evidence="3" id="KW-0732">Signal</keyword>
<dbReference type="EMBL" id="FOBB01000002">
    <property type="protein sequence ID" value="SEL47688.1"/>
    <property type="molecule type" value="Genomic_DNA"/>
</dbReference>
<dbReference type="InterPro" id="IPR012944">
    <property type="entry name" value="SusD_RagB_dom"/>
</dbReference>
<keyword evidence="10" id="KW-1185">Reference proteome</keyword>
<dbReference type="Pfam" id="PF07980">
    <property type="entry name" value="SusD_RagB"/>
    <property type="match status" value="1"/>
</dbReference>
<keyword evidence="4 6" id="KW-0472">Membrane</keyword>
<gene>
    <name evidence="9" type="ORF">SAMN04488505_102355</name>
</gene>
<evidence type="ECO:0000256" key="1">
    <source>
        <dbReference type="ARBA" id="ARBA00004442"/>
    </source>
</evidence>
<protein>
    <submittedName>
        <fullName evidence="9">SusD family protein</fullName>
    </submittedName>
</protein>
<dbReference type="GO" id="GO:0009279">
    <property type="term" value="C:cell outer membrane"/>
    <property type="evidence" value="ECO:0007669"/>
    <property type="project" value="UniProtKB-SubCell"/>
</dbReference>
<dbReference type="InterPro" id="IPR033985">
    <property type="entry name" value="SusD-like_N"/>
</dbReference>
<feature type="domain" description="RagB/SusD" evidence="7">
    <location>
        <begin position="324"/>
        <end position="480"/>
    </location>
</feature>
<evidence type="ECO:0000259" key="8">
    <source>
        <dbReference type="Pfam" id="PF14322"/>
    </source>
</evidence>
<keyword evidence="6" id="KW-0812">Transmembrane</keyword>
<dbReference type="InterPro" id="IPR011990">
    <property type="entry name" value="TPR-like_helical_dom_sf"/>
</dbReference>
<keyword evidence="5" id="KW-0998">Cell outer membrane</keyword>
<evidence type="ECO:0000256" key="6">
    <source>
        <dbReference type="SAM" id="Phobius"/>
    </source>
</evidence>
<evidence type="ECO:0000313" key="10">
    <source>
        <dbReference type="Proteomes" id="UP000198984"/>
    </source>
</evidence>
<reference evidence="9 10" key="1">
    <citation type="submission" date="2016-10" db="EMBL/GenBank/DDBJ databases">
        <authorList>
            <person name="de Groot N.N."/>
        </authorList>
    </citation>
    <scope>NUCLEOTIDE SEQUENCE [LARGE SCALE GENOMIC DNA]</scope>
    <source>
        <strain evidence="9 10">DSM 21039</strain>
    </source>
</reference>
<evidence type="ECO:0000256" key="5">
    <source>
        <dbReference type="ARBA" id="ARBA00023237"/>
    </source>
</evidence>
<dbReference type="CDD" id="cd08977">
    <property type="entry name" value="SusD"/>
    <property type="match status" value="1"/>
</dbReference>
<proteinExistence type="inferred from homology"/>
<comment type="subcellular location">
    <subcellularLocation>
        <location evidence="1">Cell outer membrane</location>
    </subcellularLocation>
</comment>
<dbReference type="RefSeq" id="WP_089909462.1">
    <property type="nucleotide sequence ID" value="NZ_FOBB01000002.1"/>
</dbReference>
<evidence type="ECO:0000259" key="7">
    <source>
        <dbReference type="Pfam" id="PF07980"/>
    </source>
</evidence>
<evidence type="ECO:0000256" key="4">
    <source>
        <dbReference type="ARBA" id="ARBA00023136"/>
    </source>
</evidence>
<name>A0A1H7QIW1_9BACT</name>
<comment type="similarity">
    <text evidence="2">Belongs to the SusD family.</text>
</comment>
<keyword evidence="6" id="KW-1133">Transmembrane helix</keyword>
<dbReference type="AlphaFoldDB" id="A0A1H7QIW1"/>
<evidence type="ECO:0000256" key="2">
    <source>
        <dbReference type="ARBA" id="ARBA00006275"/>
    </source>
</evidence>
<dbReference type="Pfam" id="PF14322">
    <property type="entry name" value="SusD-like_3"/>
    <property type="match status" value="1"/>
</dbReference>
<accession>A0A1H7QIW1</accession>
<dbReference type="Gene3D" id="1.25.40.390">
    <property type="match status" value="1"/>
</dbReference>
<sequence length="481" mass="53379">MQQKKQHITLRPLFAGKARRSSAVAGVMMGALVVVISGCKKLIEVPVPPTETTPTTVFTSDANATSAVIGIYGDMISSKGFASGNSRSITFLGALSADELQNYSSLTAPREFYENSLNSNNSVVENQLWDEGYHYIYAANLLLEGLEKSQGVSAETKAQLKGEALFIRAFCHFYLVNLFGDIPYLEVTDYTKNITSYRQLRTTVYDHITADLVEAQSLLPDNAERVRPNKWAATAFLARVYLYAGKWEAAATQAGKVINNTSTYQLEESLDKVFLIKSNEAIFQLLSNSAGVNTWEGKNFILTRAPATGETNSSVLSSSLLNAFENGDQRRSSWVDSITVGTAGKYFFPYKYKIKSDTAISEASMVLRLAEQYLVRAEARVHLGELDGAKEDVNLIRRRAGLPGTTANNEPDLLSAIAHERQVELFTEWGHRWLDLKRTGQANKILNNEKGPGWQPMDTLYPIPQNELRLNKNLTQNQGYN</sequence>
<feature type="transmembrane region" description="Helical" evidence="6">
    <location>
        <begin position="21"/>
        <end position="38"/>
    </location>
</feature>
<evidence type="ECO:0000256" key="3">
    <source>
        <dbReference type="ARBA" id="ARBA00022729"/>
    </source>
</evidence>
<dbReference type="Proteomes" id="UP000198984">
    <property type="component" value="Unassembled WGS sequence"/>
</dbReference>
<organism evidence="9 10">
    <name type="scientific">Chitinophaga rupis</name>
    <dbReference type="NCBI Taxonomy" id="573321"/>
    <lineage>
        <taxon>Bacteria</taxon>
        <taxon>Pseudomonadati</taxon>
        <taxon>Bacteroidota</taxon>
        <taxon>Chitinophagia</taxon>
        <taxon>Chitinophagales</taxon>
        <taxon>Chitinophagaceae</taxon>
        <taxon>Chitinophaga</taxon>
    </lineage>
</organism>
<evidence type="ECO:0000313" key="9">
    <source>
        <dbReference type="EMBL" id="SEL47688.1"/>
    </source>
</evidence>
<dbReference type="OrthoDB" id="625727at2"/>
<feature type="domain" description="SusD-like N-terminal" evidence="8">
    <location>
        <begin position="112"/>
        <end position="242"/>
    </location>
</feature>
<dbReference type="SUPFAM" id="SSF48452">
    <property type="entry name" value="TPR-like"/>
    <property type="match status" value="1"/>
</dbReference>